<dbReference type="AlphaFoldDB" id="A0A2S7KWS7"/>
<proteinExistence type="predicted"/>
<evidence type="ECO:0008006" key="3">
    <source>
        <dbReference type="Google" id="ProtNLM"/>
    </source>
</evidence>
<comment type="caution">
    <text evidence="1">The sequence shown here is derived from an EMBL/GenBank/DDBJ whole genome shotgun (WGS) entry which is preliminary data.</text>
</comment>
<keyword evidence="2" id="KW-1185">Reference proteome</keyword>
<accession>A0A2S7KWS7</accession>
<dbReference type="Proteomes" id="UP000239522">
    <property type="component" value="Unassembled WGS sequence"/>
</dbReference>
<name>A0A2S7KWS7_9FLAO</name>
<dbReference type="RefSeq" id="WP_104809305.1">
    <property type="nucleotide sequence ID" value="NZ_MQUA01000013.1"/>
</dbReference>
<evidence type="ECO:0000313" key="1">
    <source>
        <dbReference type="EMBL" id="PQB07070.1"/>
    </source>
</evidence>
<organism evidence="1 2">
    <name type="scientific">Polaribacter filamentus</name>
    <dbReference type="NCBI Taxonomy" id="53483"/>
    <lineage>
        <taxon>Bacteria</taxon>
        <taxon>Pseudomonadati</taxon>
        <taxon>Bacteroidota</taxon>
        <taxon>Flavobacteriia</taxon>
        <taxon>Flavobacteriales</taxon>
        <taxon>Flavobacteriaceae</taxon>
    </lineage>
</organism>
<dbReference type="EMBL" id="MQUA01000013">
    <property type="protein sequence ID" value="PQB07070.1"/>
    <property type="molecule type" value="Genomic_DNA"/>
</dbReference>
<dbReference type="OrthoDB" id="1202795at2"/>
<protein>
    <recommendedName>
        <fullName evidence="3">DUF4177 domain-containing protein</fullName>
    </recommendedName>
</protein>
<sequence length="52" mass="6436">MKEYRIVTPKLGFRNRMQNFEDELNQYAREGWKVVNINQTWTSVVFERDKNR</sequence>
<evidence type="ECO:0000313" key="2">
    <source>
        <dbReference type="Proteomes" id="UP000239522"/>
    </source>
</evidence>
<dbReference type="Pfam" id="PF13783">
    <property type="entry name" value="DUF4177"/>
    <property type="match status" value="1"/>
</dbReference>
<dbReference type="InterPro" id="IPR025234">
    <property type="entry name" value="YjzH-like"/>
</dbReference>
<reference evidence="1 2" key="1">
    <citation type="submission" date="2016-11" db="EMBL/GenBank/DDBJ databases">
        <title>Trade-off between light-utilization and light-protection in marine flavobacteria.</title>
        <authorList>
            <person name="Kumagai Y."/>
        </authorList>
    </citation>
    <scope>NUCLEOTIDE SEQUENCE [LARGE SCALE GENOMIC DNA]</scope>
    <source>
        <strain evidence="1 2">ATCC 700397</strain>
    </source>
</reference>
<gene>
    <name evidence="1" type="ORF">BST83_07850</name>
</gene>